<evidence type="ECO:0000256" key="2">
    <source>
        <dbReference type="ARBA" id="ARBA00022737"/>
    </source>
</evidence>
<dbReference type="SMART" id="SM00320">
    <property type="entry name" value="WD40"/>
    <property type="match status" value="5"/>
</dbReference>
<dbReference type="InterPro" id="IPR036322">
    <property type="entry name" value="WD40_repeat_dom_sf"/>
</dbReference>
<dbReference type="Pfam" id="PF00400">
    <property type="entry name" value="WD40"/>
    <property type="match status" value="3"/>
</dbReference>
<keyword evidence="2" id="KW-0677">Repeat</keyword>
<name>A0A9W6WTS7_9STRA</name>
<evidence type="ECO:0000256" key="3">
    <source>
        <dbReference type="PROSITE-ProRule" id="PRU00221"/>
    </source>
</evidence>
<feature type="repeat" description="WD" evidence="3">
    <location>
        <begin position="165"/>
        <end position="206"/>
    </location>
</feature>
<accession>A0A9W6WTS7</accession>
<dbReference type="PROSITE" id="PS50082">
    <property type="entry name" value="WD_REPEATS_2"/>
    <property type="match status" value="3"/>
</dbReference>
<dbReference type="InterPro" id="IPR001680">
    <property type="entry name" value="WD40_rpt"/>
</dbReference>
<feature type="repeat" description="WD" evidence="3">
    <location>
        <begin position="261"/>
        <end position="293"/>
    </location>
</feature>
<dbReference type="PANTHER" id="PTHR47822:SF2">
    <property type="entry name" value="F-BOX AND WD-40 DOMAIN PROTEIN 7"/>
    <property type="match status" value="1"/>
</dbReference>
<organism evidence="4 5">
    <name type="scientific">Phytophthora lilii</name>
    <dbReference type="NCBI Taxonomy" id="2077276"/>
    <lineage>
        <taxon>Eukaryota</taxon>
        <taxon>Sar</taxon>
        <taxon>Stramenopiles</taxon>
        <taxon>Oomycota</taxon>
        <taxon>Peronosporomycetes</taxon>
        <taxon>Peronosporales</taxon>
        <taxon>Peronosporaceae</taxon>
        <taxon>Phytophthora</taxon>
    </lineage>
</organism>
<keyword evidence="1 3" id="KW-0853">WD repeat</keyword>
<dbReference type="AlphaFoldDB" id="A0A9W6WTS7"/>
<protein>
    <submittedName>
        <fullName evidence="4">Unnamed protein product</fullName>
    </submittedName>
</protein>
<proteinExistence type="predicted"/>
<dbReference type="Gene3D" id="2.130.10.10">
    <property type="entry name" value="YVTN repeat-like/Quinoprotein amine dehydrogenase"/>
    <property type="match status" value="2"/>
</dbReference>
<gene>
    <name evidence="4" type="ORF">Plil01_000584000</name>
</gene>
<dbReference type="SUPFAM" id="SSF50978">
    <property type="entry name" value="WD40 repeat-like"/>
    <property type="match status" value="1"/>
</dbReference>
<dbReference type="EMBL" id="BSXW01000250">
    <property type="protein sequence ID" value="GMF16407.1"/>
    <property type="molecule type" value="Genomic_DNA"/>
</dbReference>
<dbReference type="OrthoDB" id="10251741at2759"/>
<dbReference type="PROSITE" id="PS00678">
    <property type="entry name" value="WD_REPEATS_1"/>
    <property type="match status" value="1"/>
</dbReference>
<feature type="repeat" description="WD" evidence="3">
    <location>
        <begin position="311"/>
        <end position="353"/>
    </location>
</feature>
<evidence type="ECO:0000313" key="4">
    <source>
        <dbReference type="EMBL" id="GMF16407.1"/>
    </source>
</evidence>
<dbReference type="Proteomes" id="UP001165083">
    <property type="component" value="Unassembled WGS sequence"/>
</dbReference>
<dbReference type="InterPro" id="IPR015943">
    <property type="entry name" value="WD40/YVTN_repeat-like_dom_sf"/>
</dbReference>
<comment type="caution">
    <text evidence="4">The sequence shown here is derived from an EMBL/GenBank/DDBJ whole genome shotgun (WGS) entry which is preliminary data.</text>
</comment>
<dbReference type="PROSITE" id="PS50294">
    <property type="entry name" value="WD_REPEATS_REGION"/>
    <property type="match status" value="1"/>
</dbReference>
<keyword evidence="5" id="KW-1185">Reference proteome</keyword>
<dbReference type="PANTHER" id="PTHR47822">
    <property type="entry name" value="CARBOHYDRATE BINDING DOMAIN CONTAINING PROTEIN"/>
    <property type="match status" value="1"/>
</dbReference>
<dbReference type="InterPro" id="IPR019775">
    <property type="entry name" value="WD40_repeat_CS"/>
</dbReference>
<sequence length="616" mass="67132">MPTSTQLKEISITMDVMVLLGRVWLEFDHLVDASLVRVLEVTLLHHLVERHHHLGVVRQQVSLGEFLVQLRHQHRLQHCHYLVHCHAPDNCQSSTSTIKWTSPRPAKRTDEFVILPVARKHKPELSDLADDHELRLAHNKLAALCRVDILPVLPVTPEVRHLLADLGQLGLVFCTRFSPDGRLLAAGCGDGAIRVFNVQDGKLSYTLMQPQSSYGFGLPCTAIRFRPLTSATKTKNVLLAANSNGSVEHWHITSGKCLNAISNNQNQLYALDYRTDGAMFATGGKDHAIRVYDEATKTEVACMDSGQGTLTAGHSNRVFSIKFVPEDDNTIISGGWDNTIQIWDLRVGHSVRGIYGPHVAGDAVDMNLRGEILTGSWRPENPLELWDFGSGKRMSTVPWTQSGLRSEPCFLYAAQFSKSKTGQQLIAAGGSGSNEAKVFNHDANNKLVGTIAGLSRGVFSLDFAAVNDKMVVAGADAAIRIIDIYDHIPGEKGRERPTTPSISLVLVYAQTPLTPPLEATVPVRLDRSAVQTLLLEIISMVPPALVAMPVANGVAISVVMHMTISVAIGVAIGVVSVGVPSGKTAVVNNPAVRRRVPQRCVFIFAVIKTFSTETTV</sequence>
<evidence type="ECO:0000313" key="5">
    <source>
        <dbReference type="Proteomes" id="UP001165083"/>
    </source>
</evidence>
<reference evidence="4" key="1">
    <citation type="submission" date="2023-04" db="EMBL/GenBank/DDBJ databases">
        <title>Phytophthora lilii NBRC 32176.</title>
        <authorList>
            <person name="Ichikawa N."/>
            <person name="Sato H."/>
            <person name="Tonouchi N."/>
        </authorList>
    </citation>
    <scope>NUCLEOTIDE SEQUENCE</scope>
    <source>
        <strain evidence="4">NBRC 32176</strain>
    </source>
</reference>
<evidence type="ECO:0000256" key="1">
    <source>
        <dbReference type="ARBA" id="ARBA00022574"/>
    </source>
</evidence>